<comment type="similarity">
    <text evidence="7">Belongs to the SMP-30/CGR1 family.</text>
</comment>
<evidence type="ECO:0000256" key="3">
    <source>
        <dbReference type="ARBA" id="ARBA00001936"/>
    </source>
</evidence>
<dbReference type="Gene3D" id="2.120.10.30">
    <property type="entry name" value="TolB, C-terminal domain"/>
    <property type="match status" value="1"/>
</dbReference>
<reference evidence="16 17" key="1">
    <citation type="submission" date="2022-05" db="EMBL/GenBank/DDBJ databases">
        <authorList>
            <consortium name="Genoscope - CEA"/>
            <person name="William W."/>
        </authorList>
    </citation>
    <scope>NUCLEOTIDE SEQUENCE [LARGE SCALE GENOMIC DNA]</scope>
</reference>
<sequence>MAALSCDISVVKEGCSELGEGPHWDEKTQRIIWVDILGHSVHLLDPVTGKDDQYKFDGPVGAAVPRQKGGSLVVAAKRDFLFLDLETGYKEVVTSIDNDKPDNRFNDGKCDLTGRFWAGTMGPEPIPTKVVPNQGSLYSLNCDLTVQHLVDKVSISNGIAWNGEKKAFYHVDTFERKIDAFDYDATSGTLLNRRTIVKVDPSLGYPDGMTIDVDGMLWVAMYNGWKIVRYNPDTGECLSQLNLPVSKVTSCCWAGVNHDELIVTSERARLSPEERQQQPLAGSIFRIKNFGTRGLPAVAFNG</sequence>
<dbReference type="PRINTS" id="PR01790">
    <property type="entry name" value="SMP30FAMILY"/>
</dbReference>
<feature type="domain" description="SMP-30/Gluconolactonase/LRE-like region" evidence="15">
    <location>
        <begin position="18"/>
        <end position="266"/>
    </location>
</feature>
<dbReference type="EC" id="3.1.1.17" evidence="8"/>
<dbReference type="InterPro" id="IPR011042">
    <property type="entry name" value="6-blade_b-propeller_TolB-like"/>
</dbReference>
<dbReference type="PANTHER" id="PTHR10907">
    <property type="entry name" value="REGUCALCIN"/>
    <property type="match status" value="1"/>
</dbReference>
<dbReference type="InterPro" id="IPR013658">
    <property type="entry name" value="SGL"/>
</dbReference>
<comment type="cofactor">
    <cofactor evidence="3">
        <name>Mn(2+)</name>
        <dbReference type="ChEBI" id="CHEBI:29035"/>
    </cofactor>
</comment>
<keyword evidence="10" id="KW-0963">Cytoplasm</keyword>
<comment type="cofactor">
    <cofactor evidence="5">
        <name>Zn(2+)</name>
        <dbReference type="ChEBI" id="CHEBI:29105"/>
    </cofactor>
</comment>
<keyword evidence="12" id="KW-0378">Hydrolase</keyword>
<evidence type="ECO:0000256" key="13">
    <source>
        <dbReference type="ARBA" id="ARBA00022837"/>
    </source>
</evidence>
<organism evidence="16 17">
    <name type="scientific">Porites lobata</name>
    <dbReference type="NCBI Taxonomy" id="104759"/>
    <lineage>
        <taxon>Eukaryota</taxon>
        <taxon>Metazoa</taxon>
        <taxon>Cnidaria</taxon>
        <taxon>Anthozoa</taxon>
        <taxon>Hexacorallia</taxon>
        <taxon>Scleractinia</taxon>
        <taxon>Fungiina</taxon>
        <taxon>Poritidae</taxon>
        <taxon>Porites</taxon>
    </lineage>
</organism>
<evidence type="ECO:0000256" key="6">
    <source>
        <dbReference type="ARBA" id="ARBA00004496"/>
    </source>
</evidence>
<dbReference type="SUPFAM" id="SSF63829">
    <property type="entry name" value="Calcium-dependent phosphotriesterase"/>
    <property type="match status" value="1"/>
</dbReference>
<accession>A0ABN8R4G7</accession>
<comment type="catalytic activity">
    <reaction evidence="1">
        <text>D-glucono-1,5-lactone + H2O = D-gluconate + H(+)</text>
        <dbReference type="Rhea" id="RHEA:10440"/>
        <dbReference type="ChEBI" id="CHEBI:15377"/>
        <dbReference type="ChEBI" id="CHEBI:15378"/>
        <dbReference type="ChEBI" id="CHEBI:16217"/>
        <dbReference type="ChEBI" id="CHEBI:18391"/>
        <dbReference type="EC" id="3.1.1.17"/>
    </reaction>
</comment>
<evidence type="ECO:0000256" key="9">
    <source>
        <dbReference type="ARBA" id="ARBA00016808"/>
    </source>
</evidence>
<dbReference type="InterPro" id="IPR005511">
    <property type="entry name" value="SMP-30"/>
</dbReference>
<evidence type="ECO:0000256" key="2">
    <source>
        <dbReference type="ARBA" id="ARBA00001913"/>
    </source>
</evidence>
<evidence type="ECO:0000256" key="1">
    <source>
        <dbReference type="ARBA" id="ARBA00001589"/>
    </source>
</evidence>
<comment type="cofactor">
    <cofactor evidence="2">
        <name>Ca(2+)</name>
        <dbReference type="ChEBI" id="CHEBI:29108"/>
    </cofactor>
</comment>
<gene>
    <name evidence="16" type="ORF">PLOB_00014013</name>
</gene>
<keyword evidence="11" id="KW-0479">Metal-binding</keyword>
<evidence type="ECO:0000256" key="7">
    <source>
        <dbReference type="ARBA" id="ARBA00008853"/>
    </source>
</evidence>
<proteinExistence type="inferred from homology"/>
<dbReference type="Proteomes" id="UP001159405">
    <property type="component" value="Unassembled WGS sequence"/>
</dbReference>
<evidence type="ECO:0000259" key="15">
    <source>
        <dbReference type="Pfam" id="PF08450"/>
    </source>
</evidence>
<evidence type="ECO:0000313" key="17">
    <source>
        <dbReference type="Proteomes" id="UP001159405"/>
    </source>
</evidence>
<evidence type="ECO:0000313" key="16">
    <source>
        <dbReference type="EMBL" id="CAH3173221.1"/>
    </source>
</evidence>
<dbReference type="EMBL" id="CALNXK010000179">
    <property type="protein sequence ID" value="CAH3173221.1"/>
    <property type="molecule type" value="Genomic_DNA"/>
</dbReference>
<comment type="subcellular location">
    <subcellularLocation>
        <location evidence="6">Cytoplasm</location>
    </subcellularLocation>
</comment>
<dbReference type="InterPro" id="IPR008367">
    <property type="entry name" value="Regucalcin"/>
</dbReference>
<comment type="caution">
    <text evidence="16">The sequence shown here is derived from an EMBL/GenBank/DDBJ whole genome shotgun (WGS) entry which is preliminary data.</text>
</comment>
<keyword evidence="17" id="KW-1185">Reference proteome</keyword>
<name>A0ABN8R4G7_9CNID</name>
<dbReference type="PRINTS" id="PR01791">
    <property type="entry name" value="REGUCALCIN"/>
</dbReference>
<evidence type="ECO:0000256" key="14">
    <source>
        <dbReference type="ARBA" id="ARBA00032464"/>
    </source>
</evidence>
<dbReference type="Pfam" id="PF08450">
    <property type="entry name" value="SGL"/>
    <property type="match status" value="1"/>
</dbReference>
<evidence type="ECO:0000256" key="11">
    <source>
        <dbReference type="ARBA" id="ARBA00022723"/>
    </source>
</evidence>
<evidence type="ECO:0000256" key="10">
    <source>
        <dbReference type="ARBA" id="ARBA00022490"/>
    </source>
</evidence>
<evidence type="ECO:0000256" key="8">
    <source>
        <dbReference type="ARBA" id="ARBA00013227"/>
    </source>
</evidence>
<evidence type="ECO:0000256" key="4">
    <source>
        <dbReference type="ARBA" id="ARBA00001946"/>
    </source>
</evidence>
<comment type="cofactor">
    <cofactor evidence="4">
        <name>Mg(2+)</name>
        <dbReference type="ChEBI" id="CHEBI:18420"/>
    </cofactor>
</comment>
<evidence type="ECO:0000256" key="5">
    <source>
        <dbReference type="ARBA" id="ARBA00001947"/>
    </source>
</evidence>
<dbReference type="PANTHER" id="PTHR10907:SF47">
    <property type="entry name" value="REGUCALCIN"/>
    <property type="match status" value="1"/>
</dbReference>
<evidence type="ECO:0000256" key="12">
    <source>
        <dbReference type="ARBA" id="ARBA00022801"/>
    </source>
</evidence>
<keyword evidence="13" id="KW-0106">Calcium</keyword>
<protein>
    <recommendedName>
        <fullName evidence="9">Regucalcin</fullName>
        <ecNumber evidence="8">3.1.1.17</ecNumber>
    </recommendedName>
    <alternativeName>
        <fullName evidence="14">Gluconolactonase</fullName>
    </alternativeName>
</protein>